<evidence type="ECO:0000313" key="3">
    <source>
        <dbReference type="EMBL" id="QDT56030.1"/>
    </source>
</evidence>
<dbReference type="AlphaFoldDB" id="A0A517SIT5"/>
<name>A0A517SIT5_9PLAN</name>
<sequence precursor="true">MFRTDSLRTLVLAGALCMAFAGCGEGKFPVRPATGKVLCSGRPVGIGSISFTPVGDPGSMESGKPAMGTLRPDGTFTLTTNDRFDGAIVGKHSVRYFGPEDEDSDEPSVAEGSAEEKAKIAERQKQKKEQQKMLCVQKGEIIVEVKNDGVNDFTIELTSGGPG</sequence>
<accession>A0A517SIT5</accession>
<evidence type="ECO:0000256" key="2">
    <source>
        <dbReference type="SAM" id="SignalP"/>
    </source>
</evidence>
<dbReference type="PROSITE" id="PS51257">
    <property type="entry name" value="PROKAR_LIPOPROTEIN"/>
    <property type="match status" value="1"/>
</dbReference>
<keyword evidence="4" id="KW-1185">Reference proteome</keyword>
<evidence type="ECO:0000256" key="1">
    <source>
        <dbReference type="SAM" id="MobiDB-lite"/>
    </source>
</evidence>
<protein>
    <submittedName>
        <fullName evidence="3">Uncharacterized protein</fullName>
    </submittedName>
</protein>
<dbReference type="EMBL" id="CP036271">
    <property type="protein sequence ID" value="QDT56030.1"/>
    <property type="molecule type" value="Genomic_DNA"/>
</dbReference>
<feature type="chain" id="PRO_5022153575" evidence="2">
    <location>
        <begin position="22"/>
        <end position="163"/>
    </location>
</feature>
<feature type="compositionally biased region" description="Basic and acidic residues" evidence="1">
    <location>
        <begin position="114"/>
        <end position="131"/>
    </location>
</feature>
<dbReference type="InParanoid" id="A0A517SIT5"/>
<feature type="signal peptide" evidence="2">
    <location>
        <begin position="1"/>
        <end position="21"/>
    </location>
</feature>
<dbReference type="Proteomes" id="UP000315700">
    <property type="component" value="Chromosome"/>
</dbReference>
<dbReference type="KEGG" id="ccos:Pan44_40800"/>
<dbReference type="OrthoDB" id="287810at2"/>
<dbReference type="RefSeq" id="WP_145032759.1">
    <property type="nucleotide sequence ID" value="NZ_CP036271.1"/>
</dbReference>
<feature type="compositionally biased region" description="Acidic residues" evidence="1">
    <location>
        <begin position="99"/>
        <end position="108"/>
    </location>
</feature>
<evidence type="ECO:0000313" key="4">
    <source>
        <dbReference type="Proteomes" id="UP000315700"/>
    </source>
</evidence>
<proteinExistence type="predicted"/>
<gene>
    <name evidence="3" type="ORF">Pan44_40800</name>
</gene>
<reference evidence="3 4" key="1">
    <citation type="submission" date="2019-02" db="EMBL/GenBank/DDBJ databases">
        <title>Deep-cultivation of Planctomycetes and their phenomic and genomic characterization uncovers novel biology.</title>
        <authorList>
            <person name="Wiegand S."/>
            <person name="Jogler M."/>
            <person name="Boedeker C."/>
            <person name="Pinto D."/>
            <person name="Vollmers J."/>
            <person name="Rivas-Marin E."/>
            <person name="Kohn T."/>
            <person name="Peeters S.H."/>
            <person name="Heuer A."/>
            <person name="Rast P."/>
            <person name="Oberbeckmann S."/>
            <person name="Bunk B."/>
            <person name="Jeske O."/>
            <person name="Meyerdierks A."/>
            <person name="Storesund J.E."/>
            <person name="Kallscheuer N."/>
            <person name="Luecker S."/>
            <person name="Lage O.M."/>
            <person name="Pohl T."/>
            <person name="Merkel B.J."/>
            <person name="Hornburger P."/>
            <person name="Mueller R.-W."/>
            <person name="Bruemmer F."/>
            <person name="Labrenz M."/>
            <person name="Spormann A.M."/>
            <person name="Op den Camp H."/>
            <person name="Overmann J."/>
            <person name="Amann R."/>
            <person name="Jetten M.S.M."/>
            <person name="Mascher T."/>
            <person name="Medema M.H."/>
            <person name="Devos D.P."/>
            <person name="Kaster A.-K."/>
            <person name="Ovreas L."/>
            <person name="Rohde M."/>
            <person name="Galperin M.Y."/>
            <person name="Jogler C."/>
        </authorList>
    </citation>
    <scope>NUCLEOTIDE SEQUENCE [LARGE SCALE GENOMIC DNA]</scope>
    <source>
        <strain evidence="3 4">Pan44</strain>
    </source>
</reference>
<keyword evidence="2" id="KW-0732">Signal</keyword>
<feature type="region of interest" description="Disordered" evidence="1">
    <location>
        <begin position="97"/>
        <end position="132"/>
    </location>
</feature>
<organism evidence="3 4">
    <name type="scientific">Caulifigura coniformis</name>
    <dbReference type="NCBI Taxonomy" id="2527983"/>
    <lineage>
        <taxon>Bacteria</taxon>
        <taxon>Pseudomonadati</taxon>
        <taxon>Planctomycetota</taxon>
        <taxon>Planctomycetia</taxon>
        <taxon>Planctomycetales</taxon>
        <taxon>Planctomycetaceae</taxon>
        <taxon>Caulifigura</taxon>
    </lineage>
</organism>